<dbReference type="EMBL" id="RBRE01000017">
    <property type="protein sequence ID" value="RMQ49243.1"/>
    <property type="molecule type" value="Genomic_DNA"/>
</dbReference>
<feature type="transmembrane region" description="Helical" evidence="8">
    <location>
        <begin position="147"/>
        <end position="167"/>
    </location>
</feature>
<feature type="transmembrane region" description="Helical" evidence="8">
    <location>
        <begin position="197"/>
        <end position="214"/>
    </location>
</feature>
<evidence type="ECO:0000313" key="9">
    <source>
        <dbReference type="EMBL" id="RMQ49243.1"/>
    </source>
</evidence>
<protein>
    <submittedName>
        <fullName evidence="9">Putative branched-chain amino acid permease</fullName>
    </submittedName>
</protein>
<evidence type="ECO:0000256" key="4">
    <source>
        <dbReference type="ARBA" id="ARBA00022475"/>
    </source>
</evidence>
<gene>
    <name evidence="9" type="ORF">ALQ04_00305</name>
</gene>
<evidence type="ECO:0000256" key="7">
    <source>
        <dbReference type="ARBA" id="ARBA00023136"/>
    </source>
</evidence>
<feature type="transmembrane region" description="Helical" evidence="8">
    <location>
        <begin position="220"/>
        <end position="235"/>
    </location>
</feature>
<dbReference type="PANTHER" id="PTHR34979:SF1">
    <property type="entry name" value="INNER MEMBRANE PROTEIN YGAZ"/>
    <property type="match status" value="1"/>
</dbReference>
<dbReference type="PANTHER" id="PTHR34979">
    <property type="entry name" value="INNER MEMBRANE PROTEIN YGAZ"/>
    <property type="match status" value="1"/>
</dbReference>
<dbReference type="Pfam" id="PF03591">
    <property type="entry name" value="AzlC"/>
    <property type="match status" value="1"/>
</dbReference>
<dbReference type="GO" id="GO:0005886">
    <property type="term" value="C:plasma membrane"/>
    <property type="evidence" value="ECO:0007669"/>
    <property type="project" value="UniProtKB-SubCell"/>
</dbReference>
<comment type="caution">
    <text evidence="9">The sequence shown here is derived from an EMBL/GenBank/DDBJ whole genome shotgun (WGS) entry which is preliminary data.</text>
</comment>
<keyword evidence="7 8" id="KW-0472">Membrane</keyword>
<keyword evidence="6 8" id="KW-1133">Transmembrane helix</keyword>
<evidence type="ECO:0000256" key="1">
    <source>
        <dbReference type="ARBA" id="ARBA00004651"/>
    </source>
</evidence>
<keyword evidence="4" id="KW-1003">Cell membrane</keyword>
<accession>A0A3M4M6M1</accession>
<evidence type="ECO:0000313" key="10">
    <source>
        <dbReference type="Proteomes" id="UP000277236"/>
    </source>
</evidence>
<dbReference type="InterPro" id="IPR011606">
    <property type="entry name" value="Brnchd-chn_aa_trnsp_permease"/>
</dbReference>
<keyword evidence="5 8" id="KW-0812">Transmembrane</keyword>
<reference evidence="9 10" key="1">
    <citation type="submission" date="2018-08" db="EMBL/GenBank/DDBJ databases">
        <title>Recombination of ecologically and evolutionarily significant loci maintains genetic cohesion in the Pseudomonas syringae species complex.</title>
        <authorList>
            <person name="Dillon M."/>
            <person name="Thakur S."/>
            <person name="Almeida R.N.D."/>
            <person name="Weir B.S."/>
            <person name="Guttman D.S."/>
        </authorList>
    </citation>
    <scope>NUCLEOTIDE SEQUENCE [LARGE SCALE GENOMIC DNA]</scope>
    <source>
        <strain evidence="9 10">ICMP 3353</strain>
    </source>
</reference>
<keyword evidence="3" id="KW-0813">Transport</keyword>
<evidence type="ECO:0000256" key="2">
    <source>
        <dbReference type="ARBA" id="ARBA00010735"/>
    </source>
</evidence>
<name>A0A3M4M6M1_PSECI</name>
<sequence>MSKLSIDQTMPVEKQKSRTFAEASPVVAGYFAVSFVFGLMAVNAGFPLWLPVAMCLFVYAGASQFAALALLSAGASLPTIILTTFLINARHMLMSVYMAKALRTLKLSRLERFCYGAELTDESFAFHSVRLNKDQPVTARYLIGFNLYCHTSWVAGGLLGALCAKYAAHLVNYQLDYALSAMMLYVLVSLCDTRKKLIAALVAVLCMGGLSLLGDSAFNVFIATLLGCGAGLCLNKRS</sequence>
<evidence type="ECO:0000256" key="3">
    <source>
        <dbReference type="ARBA" id="ARBA00022448"/>
    </source>
</evidence>
<dbReference type="GO" id="GO:1903785">
    <property type="term" value="P:L-valine transmembrane transport"/>
    <property type="evidence" value="ECO:0007669"/>
    <property type="project" value="TreeGrafter"/>
</dbReference>
<feature type="transmembrane region" description="Helical" evidence="8">
    <location>
        <begin position="65"/>
        <end position="87"/>
    </location>
</feature>
<evidence type="ECO:0000256" key="5">
    <source>
        <dbReference type="ARBA" id="ARBA00022692"/>
    </source>
</evidence>
<evidence type="ECO:0000256" key="8">
    <source>
        <dbReference type="SAM" id="Phobius"/>
    </source>
</evidence>
<dbReference type="Proteomes" id="UP000277236">
    <property type="component" value="Unassembled WGS sequence"/>
</dbReference>
<comment type="similarity">
    <text evidence="2">Belongs to the AzlC family.</text>
</comment>
<proteinExistence type="inferred from homology"/>
<feature type="transmembrane region" description="Helical" evidence="8">
    <location>
        <begin position="173"/>
        <end position="190"/>
    </location>
</feature>
<comment type="subcellular location">
    <subcellularLocation>
        <location evidence="1">Cell membrane</location>
        <topology evidence="1">Multi-pass membrane protein</topology>
    </subcellularLocation>
</comment>
<organism evidence="9 10">
    <name type="scientific">Pseudomonas cichorii</name>
    <dbReference type="NCBI Taxonomy" id="36746"/>
    <lineage>
        <taxon>Bacteria</taxon>
        <taxon>Pseudomonadati</taxon>
        <taxon>Pseudomonadota</taxon>
        <taxon>Gammaproteobacteria</taxon>
        <taxon>Pseudomonadales</taxon>
        <taxon>Pseudomonadaceae</taxon>
        <taxon>Pseudomonas</taxon>
    </lineage>
</organism>
<dbReference type="AlphaFoldDB" id="A0A3M4M6M1"/>
<evidence type="ECO:0000256" key="6">
    <source>
        <dbReference type="ARBA" id="ARBA00022989"/>
    </source>
</evidence>
<feature type="transmembrane region" description="Helical" evidence="8">
    <location>
        <begin position="26"/>
        <end position="59"/>
    </location>
</feature>